<dbReference type="InterPro" id="IPR004312">
    <property type="entry name" value="ATHILA_Orf1_C"/>
</dbReference>
<keyword evidence="5" id="KW-1185">Reference proteome</keyword>
<evidence type="ECO:0000313" key="5">
    <source>
        <dbReference type="Proteomes" id="UP000467841"/>
    </source>
</evidence>
<dbReference type="EMBL" id="CACVBM020000477">
    <property type="protein sequence ID" value="CAA7019702.1"/>
    <property type="molecule type" value="Genomic_DNA"/>
</dbReference>
<feature type="domain" description="Arabidopsis retrotransposon Orf1 C-terminal" evidence="2">
    <location>
        <begin position="5"/>
        <end position="207"/>
    </location>
</feature>
<evidence type="ECO:0000313" key="3">
    <source>
        <dbReference type="EMBL" id="CAA7019106.1"/>
    </source>
</evidence>
<organism evidence="4 5">
    <name type="scientific">Microthlaspi erraticum</name>
    <dbReference type="NCBI Taxonomy" id="1685480"/>
    <lineage>
        <taxon>Eukaryota</taxon>
        <taxon>Viridiplantae</taxon>
        <taxon>Streptophyta</taxon>
        <taxon>Embryophyta</taxon>
        <taxon>Tracheophyta</taxon>
        <taxon>Spermatophyta</taxon>
        <taxon>Magnoliopsida</taxon>
        <taxon>eudicotyledons</taxon>
        <taxon>Gunneridae</taxon>
        <taxon>Pentapetalae</taxon>
        <taxon>rosids</taxon>
        <taxon>malvids</taxon>
        <taxon>Brassicales</taxon>
        <taxon>Brassicaceae</taxon>
        <taxon>Coluteocarpeae</taxon>
        <taxon>Microthlaspi</taxon>
    </lineage>
</organism>
<reference evidence="4 5" key="1">
    <citation type="submission" date="2020-01" db="EMBL/GenBank/DDBJ databases">
        <authorList>
            <person name="Mishra B."/>
        </authorList>
    </citation>
    <scope>NUCLEOTIDE SEQUENCE [LARGE SCALE GENOMIC DNA]</scope>
</reference>
<protein>
    <recommendedName>
        <fullName evidence="2">Arabidopsis retrotransposon Orf1 C-terminal domain-containing protein</fullName>
    </recommendedName>
</protein>
<dbReference type="EMBL" id="CACVBM020000443">
    <property type="protein sequence ID" value="CAA7019106.1"/>
    <property type="molecule type" value="Genomic_DNA"/>
</dbReference>
<dbReference type="Pfam" id="PF03078">
    <property type="entry name" value="ATHILA"/>
    <property type="match status" value="1"/>
</dbReference>
<dbReference type="OrthoDB" id="1135390at2759"/>
<feature type="region of interest" description="Disordered" evidence="1">
    <location>
        <begin position="224"/>
        <end position="270"/>
    </location>
</feature>
<dbReference type="Proteomes" id="UP000467841">
    <property type="component" value="Unassembled WGS sequence"/>
</dbReference>
<evidence type="ECO:0000259" key="2">
    <source>
        <dbReference type="Pfam" id="PF03078"/>
    </source>
</evidence>
<evidence type="ECO:0000256" key="1">
    <source>
        <dbReference type="SAM" id="MobiDB-lite"/>
    </source>
</evidence>
<name>A0A6D2HTW5_9BRAS</name>
<dbReference type="AlphaFoldDB" id="A0A6D2HTW5"/>
<accession>A0A6D2HTW5</accession>
<gene>
    <name evidence="3" type="ORF">MERR_LOCUS6341</name>
    <name evidence="4" type="ORF">MERR_LOCUS6937</name>
</gene>
<proteinExistence type="predicted"/>
<evidence type="ECO:0000313" key="4">
    <source>
        <dbReference type="EMBL" id="CAA7019702.1"/>
    </source>
</evidence>
<sequence>MHAVVNQLRSYQNWASRNRGIRHKCELRMGGLITPLLRAVGFSPDMTEDVAPPEELDLEYLKNSVFLKKTPDDGPLLYQFFHLQFGASRMLLPNPSWTTIRGGSNVEFNPPQSALYTPSRSTTRNYATLPATTQRYDRSLADETMPVDEFDHFHFPEYTTTARQSTGLKAAHKRISLLQRWNRTQDKITNKLKNKIKKMADQIKAMQDKLSCVASASRGVQRIAVGPRPVDLSEDEVHHDTTGGRPPPPDPPCHSSFEQRQQRKRQTRTCHSGDAALFRDRRRRRIITLRRRELHRTSTFRTAPSKLHLPPSLHTHMRACRTISTRSFMAVTDAPFRLYSTDHHHCIIPFFIFFFFY</sequence>